<organism evidence="10 11">
    <name type="scientific">Prototheca wickerhamii</name>
    <dbReference type="NCBI Taxonomy" id="3111"/>
    <lineage>
        <taxon>Eukaryota</taxon>
        <taxon>Viridiplantae</taxon>
        <taxon>Chlorophyta</taxon>
        <taxon>core chlorophytes</taxon>
        <taxon>Trebouxiophyceae</taxon>
        <taxon>Chlorellales</taxon>
        <taxon>Chlorellaceae</taxon>
        <taxon>Prototheca</taxon>
    </lineage>
</organism>
<feature type="region of interest" description="Disordered" evidence="5">
    <location>
        <begin position="95"/>
        <end position="124"/>
    </location>
</feature>
<proteinExistence type="inferred from homology"/>
<sequence>MGIPKFYRWLSERYPLINQPGGSTVVPVIDNLYLDMNGIIHNATHGNSDDNAKLTEDEMVMRIFNYLDKLVSIAQPQKVLFMAIDGVAPRAKMNQQRSRRFKAAKEAQERQAAAPPAADDARPAFDSNCITPGTPFMMRLGEHLRFFIRRRMEEDPVWAALTVIFSGHEVPGEGEHKIMEHLRWARLAKAYPPNTRHCMYGLDADLVMLSLVTHEPHFCLMREIVTYGGARPGQPAREVLENPCREHFVFLNIGVLREYLALDCRPEGELPFPYDPERVIDDFVLFCMLVGNDFLPPIPTVDINEGSLDMMIGLYKRLLPELGGYLTNAGALHTQRLEVFMAGLAEVEAATLSQRAQDTEEEEARQARRRGRGAEQPAWASERVQAARGNGGAAAERRPAQALPRGGPAAAIGVPGRFDALRLDDDEEDQEGAASVERQTINGERQTTATPVVETASSVAAEPSPAPAASPPPAEGASTPSDEDVAASPDPAVLEVERRRAPGNELELLMELEGEDEAGPQKPTMMSREARDLFLAGGDSAAALAAWRERYYRDKLGVPCDAAGVFAVAEAYLQGLHWVLEYYYRGVLSWTWYYPFHYAPMASDLVRLEAARLRFARGSPFLPYEQLLAVQPPASKNLLPAAFQSLMTDAASPIKDFYPTEFAVDLEGKRADWEGIVLLPFIDEARLLAAARAVPGSSLTPAERAANSHGPVLVFSRRRAEPGGAAPSGGKLERFCKSTLPGHFADVQACGTVVLERQPPPPLPAGRRGFEPRLLPGTRAAPRLQRAGVSVFGRASAKDSLILTVAAPPEIPHGEQLAQLLVGRQVWIRWPYLVEGIVDLVHTRVGKGLDVKGSPVWLSVRPVVELHRLADGSVKKEFGRDAELAPMQLALLRNPNPDPRFDPELAAQKLLRVQPGSRGVLLAGPYRGCVAEVRAAAEPGAAGAATTVSVSVRPPPASELSLARTAKSLFLHGAGQPRFLPAYKAARQLGVSPSTLGRMTGSLWLVAGPERADRLDVGLCVRRPGDGLLVPEATRYIAAPADANGSAAPAGPWARPSVADAPRKGGPAPIEGGDERRLKGQWEYSEELVQAMAAYKRRAPWVWQAVEADGRAREVKAVDAAPGATPAERIAAARGAPLAKRPLVKLGAAVVRAEGVRLFQSTCAAAAPGPALELTGVPLHALVPPLKPGAIVVYQRTGGPFSLGDRVVSLRDGRAPPFGARGTVTAVLDGGGTVEVVFDAPFPGGTDLQGRCVGSVGALLPATELLNATPTGPTVGGAANNAVAAPRRGKATAPKGKAAAAPSLAVVDDLRTKPAAQPGPTIPQLLVPSVSIAAATGEHAGKKSRASAKNSMPRAPASPSDRGFAAGRGRGAAGAPVAPGSLTPVAPGQSPSVPPASASEPAPKDTPRPADGAPAAPDNSLQKLFATIRSSPAPKARPAAPAERPEATPPAGNLLAMLQTASGAASRAGQPALAAGAVASGGPPVSLTAPPVAAGASPALAPPAPPPPMPSASLLGPAAAGPAANGMDASAFWEMLNKNSK</sequence>
<dbReference type="InterPro" id="IPR047008">
    <property type="entry name" value="XRN1_SH3_sf"/>
</dbReference>
<feature type="region of interest" description="Disordered" evidence="5">
    <location>
        <begin position="1431"/>
        <end position="1450"/>
    </location>
</feature>
<evidence type="ECO:0000259" key="8">
    <source>
        <dbReference type="Pfam" id="PF18129"/>
    </source>
</evidence>
<evidence type="ECO:0000256" key="3">
    <source>
        <dbReference type="ARBA" id="ARBA00022839"/>
    </source>
</evidence>
<keyword evidence="1" id="KW-0540">Nuclease</keyword>
<feature type="compositionally biased region" description="Low complexity" evidence="5">
    <location>
        <begin position="1511"/>
        <end position="1523"/>
    </location>
</feature>
<feature type="compositionally biased region" description="Pro residues" evidence="5">
    <location>
        <begin position="1500"/>
        <end position="1510"/>
    </location>
</feature>
<feature type="domain" description="5'-3' exoribonuclease 1 D1" evidence="9">
    <location>
        <begin position="783"/>
        <end position="842"/>
    </location>
</feature>
<evidence type="ECO:0000259" key="7">
    <source>
        <dbReference type="Pfam" id="PF17846"/>
    </source>
</evidence>
<dbReference type="GO" id="GO:0004534">
    <property type="term" value="F:5'-3' RNA exonuclease activity"/>
    <property type="evidence" value="ECO:0007669"/>
    <property type="project" value="TreeGrafter"/>
</dbReference>
<keyword evidence="2" id="KW-0378">Hydrolase</keyword>
<accession>A0AAD9MLX9</accession>
<dbReference type="GO" id="GO:0003723">
    <property type="term" value="F:RNA binding"/>
    <property type="evidence" value="ECO:0007669"/>
    <property type="project" value="TreeGrafter"/>
</dbReference>
<evidence type="ECO:0000256" key="1">
    <source>
        <dbReference type="ARBA" id="ARBA00022722"/>
    </source>
</evidence>
<dbReference type="InterPro" id="IPR047007">
    <property type="entry name" value="XRN1_D1_sf"/>
</dbReference>
<dbReference type="InterPro" id="IPR041385">
    <property type="entry name" value="SH3_12"/>
</dbReference>
<dbReference type="Pfam" id="PF18332">
    <property type="entry name" value="XRN1_D1"/>
    <property type="match status" value="1"/>
</dbReference>
<feature type="compositionally biased region" description="Pro residues" evidence="5">
    <location>
        <begin position="464"/>
        <end position="474"/>
    </location>
</feature>
<dbReference type="EMBL" id="JASFZW010000012">
    <property type="protein sequence ID" value="KAK2076066.1"/>
    <property type="molecule type" value="Genomic_DNA"/>
</dbReference>
<feature type="compositionally biased region" description="Polar residues" evidence="5">
    <location>
        <begin position="437"/>
        <end position="446"/>
    </location>
</feature>
<keyword evidence="3" id="KW-0269">Exonuclease</keyword>
<feature type="compositionally biased region" description="Low complexity" evidence="5">
    <location>
        <begin position="1409"/>
        <end position="1418"/>
    </location>
</feature>
<comment type="caution">
    <text evidence="10">The sequence shown here is derived from an EMBL/GenBank/DDBJ whole genome shotgun (WGS) entry which is preliminary data.</text>
</comment>
<feature type="region of interest" description="Disordered" evidence="5">
    <location>
        <begin position="352"/>
        <end position="413"/>
    </location>
</feature>
<evidence type="ECO:0000256" key="4">
    <source>
        <dbReference type="ARBA" id="ARBA00038299"/>
    </source>
</evidence>
<evidence type="ECO:0000256" key="5">
    <source>
        <dbReference type="SAM" id="MobiDB-lite"/>
    </source>
</evidence>
<dbReference type="InterPro" id="IPR040992">
    <property type="entry name" value="XRN1_D1"/>
</dbReference>
<dbReference type="Gene3D" id="2.170.260.40">
    <property type="match status" value="1"/>
</dbReference>
<dbReference type="Gene3D" id="1.25.40.1050">
    <property type="match status" value="1"/>
</dbReference>
<dbReference type="InterPro" id="IPR027073">
    <property type="entry name" value="5_3_exoribonuclease"/>
</dbReference>
<dbReference type="Gene3D" id="3.40.50.12390">
    <property type="match status" value="2"/>
</dbReference>
<keyword evidence="11" id="KW-1185">Reference proteome</keyword>
<dbReference type="CDD" id="cd18673">
    <property type="entry name" value="PIN_XRN1-2-like"/>
    <property type="match status" value="1"/>
</dbReference>
<evidence type="ECO:0000259" key="6">
    <source>
        <dbReference type="Pfam" id="PF03159"/>
    </source>
</evidence>
<dbReference type="GO" id="GO:0005634">
    <property type="term" value="C:nucleus"/>
    <property type="evidence" value="ECO:0007669"/>
    <property type="project" value="TreeGrafter"/>
</dbReference>
<feature type="region of interest" description="Disordered" evidence="5">
    <location>
        <begin position="1337"/>
        <end position="1418"/>
    </location>
</feature>
<dbReference type="PANTHER" id="PTHR12341">
    <property type="entry name" value="5'-&gt;3' EXORIBONUCLEASE"/>
    <property type="match status" value="1"/>
</dbReference>
<feature type="domain" description="Xrn1 helical" evidence="7">
    <location>
        <begin position="546"/>
        <end position="711"/>
    </location>
</feature>
<dbReference type="InterPro" id="IPR004859">
    <property type="entry name" value="Xrn1_N"/>
</dbReference>
<evidence type="ECO:0000313" key="11">
    <source>
        <dbReference type="Proteomes" id="UP001255856"/>
    </source>
</evidence>
<gene>
    <name evidence="10" type="ORF">QBZ16_001402</name>
</gene>
<feature type="region of interest" description="Disordered" evidence="5">
    <location>
        <begin position="426"/>
        <end position="500"/>
    </location>
</feature>
<evidence type="ECO:0000313" key="10">
    <source>
        <dbReference type="EMBL" id="KAK2076066.1"/>
    </source>
</evidence>
<feature type="domain" description="Xrn1 N-terminal" evidence="6">
    <location>
        <begin position="1"/>
        <end position="223"/>
    </location>
</feature>
<dbReference type="Proteomes" id="UP001255856">
    <property type="component" value="Unassembled WGS sequence"/>
</dbReference>
<evidence type="ECO:0000256" key="2">
    <source>
        <dbReference type="ARBA" id="ARBA00022801"/>
    </source>
</evidence>
<dbReference type="Pfam" id="PF17846">
    <property type="entry name" value="XRN_M"/>
    <property type="match status" value="2"/>
</dbReference>
<feature type="compositionally biased region" description="Low complexity" evidence="5">
    <location>
        <begin position="1432"/>
        <end position="1442"/>
    </location>
</feature>
<dbReference type="Gene3D" id="2.30.30.750">
    <property type="match status" value="1"/>
</dbReference>
<feature type="region of interest" description="Disordered" evidence="5">
    <location>
        <begin position="1044"/>
        <end position="1074"/>
    </location>
</feature>
<dbReference type="Pfam" id="PF03159">
    <property type="entry name" value="XRN_N"/>
    <property type="match status" value="1"/>
</dbReference>
<protein>
    <submittedName>
        <fullName evidence="10">Uncharacterized protein</fullName>
    </submittedName>
</protein>
<feature type="domain" description="5'-3' exoribonuclease 1 SH3-like" evidence="8">
    <location>
        <begin position="1201"/>
        <end position="1267"/>
    </location>
</feature>
<dbReference type="PANTHER" id="PTHR12341:SF7">
    <property type="entry name" value="5'-3' EXORIBONUCLEASE 1"/>
    <property type="match status" value="1"/>
</dbReference>
<feature type="domain" description="Xrn1 helical" evidence="7">
    <location>
        <begin position="274"/>
        <end position="395"/>
    </location>
</feature>
<feature type="compositionally biased region" description="Low complexity" evidence="5">
    <location>
        <begin position="1373"/>
        <end position="1401"/>
    </location>
</feature>
<name>A0AAD9MLX9_PROWI</name>
<dbReference type="InterPro" id="IPR041412">
    <property type="entry name" value="Xrn1_helical"/>
</dbReference>
<dbReference type="GO" id="GO:0000956">
    <property type="term" value="P:nuclear-transcribed mRNA catabolic process"/>
    <property type="evidence" value="ECO:0007669"/>
    <property type="project" value="TreeGrafter"/>
</dbReference>
<feature type="region of interest" description="Disordered" evidence="5">
    <location>
        <begin position="1497"/>
        <end position="1523"/>
    </location>
</feature>
<dbReference type="Pfam" id="PF18129">
    <property type="entry name" value="SH3_12"/>
    <property type="match status" value="1"/>
</dbReference>
<comment type="similarity">
    <text evidence="4">Belongs to the 5'-3' exonuclease family.</text>
</comment>
<evidence type="ECO:0000259" key="9">
    <source>
        <dbReference type="Pfam" id="PF18332"/>
    </source>
</evidence>
<reference evidence="10" key="1">
    <citation type="submission" date="2021-01" db="EMBL/GenBank/DDBJ databases">
        <authorList>
            <person name="Eckstrom K.M.E."/>
        </authorList>
    </citation>
    <scope>NUCLEOTIDE SEQUENCE</scope>
    <source>
        <strain evidence="10">UVCC 0001</strain>
    </source>
</reference>
<feature type="compositionally biased region" description="Low complexity" evidence="5">
    <location>
        <begin position="447"/>
        <end position="463"/>
    </location>
</feature>